<gene>
    <name evidence="1" type="ORF">H8E41_12505</name>
</gene>
<accession>A0A8J6NGJ1</accession>
<sequence>MSIFFRKRGNTMLLFFLLFVLIVDVFRLQAAEEVVPKSAAEEYSFGCFPFLAPPTLEGIFSPMAAELSTALNRTIRYQSADSFDKFMDNLKAQQYDIAHIQPFDYVRIAGKAGYLPSAEEKGAYFLPVTDQEYDIVRHYVEMIGDK</sequence>
<proteinExistence type="predicted"/>
<dbReference type="Pfam" id="PF12974">
    <property type="entry name" value="Phosphonate-bd"/>
    <property type="match status" value="1"/>
</dbReference>
<dbReference type="Proteomes" id="UP000614424">
    <property type="component" value="Unassembled WGS sequence"/>
</dbReference>
<organism evidence="1 2">
    <name type="scientific">Candidatus Desulfobia pelagia</name>
    <dbReference type="NCBI Taxonomy" id="2841692"/>
    <lineage>
        <taxon>Bacteria</taxon>
        <taxon>Pseudomonadati</taxon>
        <taxon>Thermodesulfobacteriota</taxon>
        <taxon>Desulfobulbia</taxon>
        <taxon>Desulfobulbales</taxon>
        <taxon>Desulfobulbaceae</taxon>
        <taxon>Candidatus Desulfobia</taxon>
    </lineage>
</organism>
<dbReference type="EMBL" id="JACNJZ010000181">
    <property type="protein sequence ID" value="MBC8318718.1"/>
    <property type="molecule type" value="Genomic_DNA"/>
</dbReference>
<name>A0A8J6NGJ1_9BACT</name>
<evidence type="ECO:0000313" key="2">
    <source>
        <dbReference type="Proteomes" id="UP000614424"/>
    </source>
</evidence>
<dbReference type="Gene3D" id="3.40.190.10">
    <property type="entry name" value="Periplasmic binding protein-like II"/>
    <property type="match status" value="1"/>
</dbReference>
<protein>
    <submittedName>
        <fullName evidence="1">PhnD/SsuA/transferrin family substrate-binding protein</fullName>
    </submittedName>
</protein>
<evidence type="ECO:0000313" key="1">
    <source>
        <dbReference type="EMBL" id="MBC8318718.1"/>
    </source>
</evidence>
<comment type="caution">
    <text evidence="1">The sequence shown here is derived from an EMBL/GenBank/DDBJ whole genome shotgun (WGS) entry which is preliminary data.</text>
</comment>
<reference evidence="1 2" key="1">
    <citation type="submission" date="2020-08" db="EMBL/GenBank/DDBJ databases">
        <title>Bridging the membrane lipid divide: bacteria of the FCB group superphylum have the potential to synthesize archaeal ether lipids.</title>
        <authorList>
            <person name="Villanueva L."/>
            <person name="Von Meijenfeldt F.A.B."/>
            <person name="Westbye A.B."/>
            <person name="Yadav S."/>
            <person name="Hopmans E.C."/>
            <person name="Dutilh B.E."/>
            <person name="Sinninghe Damste J.S."/>
        </authorList>
    </citation>
    <scope>NUCLEOTIDE SEQUENCE [LARGE SCALE GENOMIC DNA]</scope>
    <source>
        <strain evidence="1">NIOZ-UU47</strain>
    </source>
</reference>
<dbReference type="AlphaFoldDB" id="A0A8J6NGJ1"/>